<dbReference type="Pfam" id="PF12001">
    <property type="entry name" value="DUF3496"/>
    <property type="match status" value="1"/>
</dbReference>
<evidence type="ECO:0000259" key="3">
    <source>
        <dbReference type="Pfam" id="PF12001"/>
    </source>
</evidence>
<dbReference type="AlphaFoldDB" id="A0A5E4C6B4"/>
<keyword evidence="5" id="KW-1185">Reference proteome</keyword>
<evidence type="ECO:0000256" key="1">
    <source>
        <dbReference type="SAM" id="Coils"/>
    </source>
</evidence>
<dbReference type="EMBL" id="CABDUW010000952">
    <property type="protein sequence ID" value="VTJ77245.1"/>
    <property type="molecule type" value="Genomic_DNA"/>
</dbReference>
<evidence type="ECO:0000313" key="4">
    <source>
        <dbReference type="EMBL" id="VTJ77245.1"/>
    </source>
</evidence>
<feature type="region of interest" description="Disordered" evidence="2">
    <location>
        <begin position="112"/>
        <end position="140"/>
    </location>
</feature>
<protein>
    <recommendedName>
        <fullName evidence="3">DUF3496 domain-containing protein</fullName>
    </recommendedName>
</protein>
<evidence type="ECO:0000313" key="5">
    <source>
        <dbReference type="Proteomes" id="UP000335636"/>
    </source>
</evidence>
<accession>A0A5E4C6B4</accession>
<feature type="compositionally biased region" description="Polar residues" evidence="2">
    <location>
        <begin position="127"/>
        <end position="136"/>
    </location>
</feature>
<dbReference type="Proteomes" id="UP000335636">
    <property type="component" value="Unassembled WGS sequence"/>
</dbReference>
<name>A0A5E4C6B4_MARMO</name>
<feature type="non-terminal residue" evidence="4">
    <location>
        <position position="1"/>
    </location>
</feature>
<gene>
    <name evidence="4" type="ORF">MONAX_5E047139</name>
</gene>
<comment type="caution">
    <text evidence="4">The sequence shown here is derived from an EMBL/GenBank/DDBJ whole genome shotgun (WGS) entry which is preliminary data.</text>
</comment>
<feature type="coiled-coil region" evidence="1">
    <location>
        <begin position="20"/>
        <end position="95"/>
    </location>
</feature>
<evidence type="ECO:0000256" key="2">
    <source>
        <dbReference type="SAM" id="MobiDB-lite"/>
    </source>
</evidence>
<sequence length="172" mass="20017">TQAPAQENSEQLQQNNHATLSQMQLRIQDLESELSKMKSQNYSEIVEEEYEEFYLGETTVIESLSAEVKNLHRRNERLEELNIRLLEEKHQIQSLRCPLYTRPVPELSCVRNHDSSQRLRRSLSQRENTVVPTSHPQPARKSMEDYLAEMEQAVDKGLTRALEEGMLPTLIN</sequence>
<feature type="domain" description="DUF3496" evidence="3">
    <location>
        <begin position="21"/>
        <end position="128"/>
    </location>
</feature>
<proteinExistence type="predicted"/>
<reference evidence="4" key="1">
    <citation type="submission" date="2019-04" db="EMBL/GenBank/DDBJ databases">
        <authorList>
            <person name="Alioto T."/>
            <person name="Alioto T."/>
        </authorList>
    </citation>
    <scope>NUCLEOTIDE SEQUENCE [LARGE SCALE GENOMIC DNA]</scope>
</reference>
<dbReference type="InterPro" id="IPR021885">
    <property type="entry name" value="DUF3496"/>
</dbReference>
<keyword evidence="1" id="KW-0175">Coiled coil</keyword>
<organism evidence="4 5">
    <name type="scientific">Marmota monax</name>
    <name type="common">Woodchuck</name>
    <dbReference type="NCBI Taxonomy" id="9995"/>
    <lineage>
        <taxon>Eukaryota</taxon>
        <taxon>Metazoa</taxon>
        <taxon>Chordata</taxon>
        <taxon>Craniata</taxon>
        <taxon>Vertebrata</taxon>
        <taxon>Euteleostomi</taxon>
        <taxon>Mammalia</taxon>
        <taxon>Eutheria</taxon>
        <taxon>Euarchontoglires</taxon>
        <taxon>Glires</taxon>
        <taxon>Rodentia</taxon>
        <taxon>Sciuromorpha</taxon>
        <taxon>Sciuridae</taxon>
        <taxon>Xerinae</taxon>
        <taxon>Marmotini</taxon>
        <taxon>Marmota</taxon>
    </lineage>
</organism>